<keyword evidence="17" id="KW-0464">Manganese</keyword>
<dbReference type="Pfam" id="PF02434">
    <property type="entry name" value="Fringe"/>
    <property type="match status" value="1"/>
</dbReference>
<dbReference type="GO" id="GO:0000166">
    <property type="term" value="F:nucleotide binding"/>
    <property type="evidence" value="ECO:0007669"/>
    <property type="project" value="UniProtKB-KW"/>
</dbReference>
<proteinExistence type="inferred from homology"/>
<keyword evidence="25" id="KW-1185">Reference proteome</keyword>
<comment type="catalytic activity">
    <reaction evidence="19">
        <text>an N-acetyl-alpha-D-galactosaminyl derivative + UDP-alpha-D-galactose = a beta-D-galactosyl-(1-&gt;3)-N-acetyl-alpha-D-galactosaminyl derivative + UDP + H(+)</text>
        <dbReference type="Rhea" id="RHEA:15621"/>
        <dbReference type="ChEBI" id="CHEBI:15378"/>
        <dbReference type="ChEBI" id="CHEBI:28257"/>
        <dbReference type="ChEBI" id="CHEBI:58223"/>
        <dbReference type="ChEBI" id="CHEBI:66914"/>
        <dbReference type="ChEBI" id="CHEBI:133470"/>
        <dbReference type="EC" id="2.4.1.122"/>
    </reaction>
</comment>
<dbReference type="Proteomes" id="UP000838412">
    <property type="component" value="Chromosome 10"/>
</dbReference>
<feature type="compositionally biased region" description="Acidic residues" evidence="21">
    <location>
        <begin position="766"/>
        <end position="808"/>
    </location>
</feature>
<evidence type="ECO:0000256" key="11">
    <source>
        <dbReference type="ARBA" id="ARBA00022741"/>
    </source>
</evidence>
<evidence type="ECO:0000256" key="2">
    <source>
        <dbReference type="ARBA" id="ARBA00004606"/>
    </source>
</evidence>
<evidence type="ECO:0000259" key="23">
    <source>
        <dbReference type="Pfam" id="PF02434"/>
    </source>
</evidence>
<dbReference type="PANTHER" id="PTHR23033">
    <property type="entry name" value="BETA1,3-GALACTOSYLTRANSFERASE"/>
    <property type="match status" value="1"/>
</dbReference>
<keyword evidence="12" id="KW-0735">Signal-anchor</keyword>
<feature type="compositionally biased region" description="Acidic residues" evidence="21">
    <location>
        <begin position="711"/>
        <end position="746"/>
    </location>
</feature>
<comment type="subcellular location">
    <subcellularLocation>
        <location evidence="2">Membrane</location>
        <topology evidence="2">Single-pass type II membrane protein</topology>
    </subcellularLocation>
</comment>
<evidence type="ECO:0000256" key="16">
    <source>
        <dbReference type="ARBA" id="ARBA00023180"/>
    </source>
</evidence>
<evidence type="ECO:0000256" key="4">
    <source>
        <dbReference type="ARBA" id="ARBA00006462"/>
    </source>
</evidence>
<dbReference type="FunFam" id="3.90.550.50:FF:000017">
    <property type="entry name" value="Glycoprotein-N-acetylgalactosamine 3-beta-galactosyltransferase 1"/>
    <property type="match status" value="1"/>
</dbReference>
<evidence type="ECO:0000256" key="1">
    <source>
        <dbReference type="ARBA" id="ARBA00001936"/>
    </source>
</evidence>
<dbReference type="AlphaFoldDB" id="A0A8J9YS20"/>
<comment type="function">
    <text evidence="20">Glycosyltransferase that generates the core 1 O-glycan Gal-beta1-3GalNAc-alpha1-Ser/Thr (T antigen), which is a precursor for many extended O-glycans in glycoproteins.</text>
</comment>
<keyword evidence="15" id="KW-1015">Disulfide bond</keyword>
<evidence type="ECO:0000256" key="19">
    <source>
        <dbReference type="ARBA" id="ARBA00048842"/>
    </source>
</evidence>
<dbReference type="EC" id="2.4.1.122" evidence="6"/>
<evidence type="ECO:0000256" key="22">
    <source>
        <dbReference type="SAM" id="Phobius"/>
    </source>
</evidence>
<feature type="compositionally biased region" description="Acidic residues" evidence="21">
    <location>
        <begin position="816"/>
        <end position="835"/>
    </location>
</feature>
<evidence type="ECO:0000256" key="15">
    <source>
        <dbReference type="ARBA" id="ARBA00023157"/>
    </source>
</evidence>
<keyword evidence="16" id="KW-0325">Glycoprotein</keyword>
<evidence type="ECO:0000256" key="13">
    <source>
        <dbReference type="ARBA" id="ARBA00022989"/>
    </source>
</evidence>
<dbReference type="GO" id="GO:0030145">
    <property type="term" value="F:manganese ion binding"/>
    <property type="evidence" value="ECO:0007669"/>
    <property type="project" value="UniProtKB-ARBA"/>
</dbReference>
<gene>
    <name evidence="24" type="primary">C1GALT1</name>
    <name evidence="24" type="ORF">BLAG_LOCUS2936</name>
</gene>
<evidence type="ECO:0000256" key="10">
    <source>
        <dbReference type="ARBA" id="ARBA00022723"/>
    </source>
</evidence>
<comment type="subunit">
    <text evidence="5">Homodimer; disulfide-linked.</text>
</comment>
<evidence type="ECO:0000256" key="7">
    <source>
        <dbReference type="ARBA" id="ARBA00022676"/>
    </source>
</evidence>
<evidence type="ECO:0000256" key="21">
    <source>
        <dbReference type="SAM" id="MobiDB-lite"/>
    </source>
</evidence>
<feature type="domain" description="Fringe-like glycosyltransferase" evidence="23">
    <location>
        <begin position="390"/>
        <end position="536"/>
    </location>
</feature>
<dbReference type="OrthoDB" id="414175at2759"/>
<dbReference type="EMBL" id="OV696695">
    <property type="protein sequence ID" value="CAH1238247.1"/>
    <property type="molecule type" value="Genomic_DNA"/>
</dbReference>
<dbReference type="InterPro" id="IPR026050">
    <property type="entry name" value="C1GALT1/C1GALT1_chp1"/>
</dbReference>
<comment type="pathway">
    <text evidence="3">Protein modification; protein glycosylation.</text>
</comment>
<feature type="region of interest" description="Disordered" evidence="21">
    <location>
        <begin position="624"/>
        <end position="851"/>
    </location>
</feature>
<evidence type="ECO:0000256" key="12">
    <source>
        <dbReference type="ARBA" id="ARBA00022968"/>
    </source>
</evidence>
<name>A0A8J9YS20_BRALA</name>
<comment type="similarity">
    <text evidence="4">Belongs to the glycosyltransferase 31 family. Beta3-Gal-T subfamily.</text>
</comment>
<dbReference type="GO" id="GO:0016263">
    <property type="term" value="F:glycoprotein-N-acetylgalactosamine 3-beta-galactosyltransferase activity"/>
    <property type="evidence" value="ECO:0007669"/>
    <property type="project" value="UniProtKB-EC"/>
</dbReference>
<keyword evidence="10" id="KW-0479">Metal-binding</keyword>
<evidence type="ECO:0000313" key="24">
    <source>
        <dbReference type="EMBL" id="CAH1238247.1"/>
    </source>
</evidence>
<evidence type="ECO:0000256" key="5">
    <source>
        <dbReference type="ARBA" id="ARBA00011748"/>
    </source>
</evidence>
<feature type="transmembrane region" description="Helical" evidence="22">
    <location>
        <begin position="6"/>
        <end position="26"/>
    </location>
</feature>
<evidence type="ECO:0000256" key="6">
    <source>
        <dbReference type="ARBA" id="ARBA00012557"/>
    </source>
</evidence>
<evidence type="ECO:0000256" key="18">
    <source>
        <dbReference type="ARBA" id="ARBA00040898"/>
    </source>
</evidence>
<dbReference type="UniPathway" id="UPA00378"/>
<dbReference type="InterPro" id="IPR003378">
    <property type="entry name" value="Fringe-like_glycosylTrfase"/>
</dbReference>
<accession>A0A8J9YS20</accession>
<dbReference type="PANTHER" id="PTHR23033:SF14">
    <property type="entry name" value="GLYCOPROTEIN-N-ACETYLGALACTOSAMINE 3-BETA-GALACTOSYLTRANSFERASE 1-RELATED"/>
    <property type="match status" value="1"/>
</dbReference>
<keyword evidence="9 22" id="KW-0812">Transmembrane</keyword>
<keyword evidence="14 22" id="KW-0472">Membrane</keyword>
<evidence type="ECO:0000313" key="25">
    <source>
        <dbReference type="Proteomes" id="UP000838412"/>
    </source>
</evidence>
<dbReference type="Gene3D" id="3.90.550.50">
    <property type="match status" value="2"/>
</dbReference>
<protein>
    <recommendedName>
        <fullName evidence="18">Glycoprotein-N-acetylgalactosamine 3-beta-galactosyltransferase 1</fullName>
        <ecNumber evidence="6">2.4.1.122</ecNumber>
    </recommendedName>
</protein>
<evidence type="ECO:0000256" key="17">
    <source>
        <dbReference type="ARBA" id="ARBA00023211"/>
    </source>
</evidence>
<keyword evidence="13 22" id="KW-1133">Transmembrane helix</keyword>
<organism evidence="24 25">
    <name type="scientific">Branchiostoma lanceolatum</name>
    <name type="common">Common lancelet</name>
    <name type="synonym">Amphioxus lanceolatum</name>
    <dbReference type="NCBI Taxonomy" id="7740"/>
    <lineage>
        <taxon>Eukaryota</taxon>
        <taxon>Metazoa</taxon>
        <taxon>Chordata</taxon>
        <taxon>Cephalochordata</taxon>
        <taxon>Leptocardii</taxon>
        <taxon>Amphioxiformes</taxon>
        <taxon>Branchiostomatidae</taxon>
        <taxon>Branchiostoma</taxon>
    </lineage>
</organism>
<reference evidence="24" key="1">
    <citation type="submission" date="2022-01" db="EMBL/GenBank/DDBJ databases">
        <authorList>
            <person name="Braso-Vives M."/>
        </authorList>
    </citation>
    <scope>NUCLEOTIDE SEQUENCE</scope>
</reference>
<feature type="transmembrane region" description="Helical" evidence="22">
    <location>
        <begin position="286"/>
        <end position="307"/>
    </location>
</feature>
<evidence type="ECO:0000256" key="9">
    <source>
        <dbReference type="ARBA" id="ARBA00022692"/>
    </source>
</evidence>
<evidence type="ECO:0000256" key="8">
    <source>
        <dbReference type="ARBA" id="ARBA00022679"/>
    </source>
</evidence>
<keyword evidence="7" id="KW-0328">Glycosyltransferase</keyword>
<keyword evidence="11" id="KW-0547">Nucleotide-binding</keyword>
<sequence>MGAPPSMLRWVTVVGGLGAGVLIHLMMTQIQHNGLFDNRYMKHRTIHVAEEEVSRVYMKQEAMEDKLLRTRVLCLVITSPKGRPNREHINSTWGRHCEKLLFVHNKKEADLPTLVLDQKDSEVNKNWMSHKIMFEKVFADYEEKYDWFFVIEDTSWVIVENMRYFLLTYNSTTPTYFGHITKDNYPDRGAGFVVSQKALQLLHLVFGDDKLCPDDSKLMGAKNPDHHLAKCLNNAGVEIGDSRDIRGRQRFNLETPQELISHNQKAPLGTWLKCSKMATGVTKNSLVTFALGIFFGFGFSYVVVNYISTPSHGPGPPDRRSVESKEVEVAKQPYDHPEVNVADSPHKALEWTDLDDAHHKGQDKEAQELYGNVRVLCWVMTQPDNLDKKAKHVKATWAKRCNKILYMSSNAEPNFPVIGLGTGEGRDKLWAKTKAAYEYIYKNHINDADWFMKADDDTFVVVENLRYMLKDYDPTEAVYFGRRFKPFVKQGYMSGGAGYVLSKEAVKKFVEGNCKARSIMEDVEMGRCMEQVGVRAEDSRDKLGRERFHPFVPEHHLIPGRVPKGNWYWKYQFYPASDGPECCSDFAITFHYITPNTMYVLEYMTYHLRPYGYNYPQLSGMGGVGDKKHPVEEKQERQPEKGKGDKEGEKKVEKEADSKKTKEDQKKPEKVSQDKQKETKPEKEQINKEKPKGNDKLTEKERLAIEKNEIILDDDYEEEEEDDDEKEGDKEGQDEEDTDMEEDENDDDKRGGQGNGDGMKRRDEDYKEDEEDYQEEEDEDNEEDEDEDEKDEDEKEEDYDNDNDEKDDEKDYKDGEDNDGGDEEEYDNEEEEKDDEKENKNNDEDYYEDDT</sequence>
<evidence type="ECO:0000256" key="20">
    <source>
        <dbReference type="ARBA" id="ARBA00059245"/>
    </source>
</evidence>
<evidence type="ECO:0000256" key="14">
    <source>
        <dbReference type="ARBA" id="ARBA00023136"/>
    </source>
</evidence>
<keyword evidence="8" id="KW-0808">Transferase</keyword>
<feature type="compositionally biased region" description="Basic and acidic residues" evidence="21">
    <location>
        <begin position="625"/>
        <end position="710"/>
    </location>
</feature>
<dbReference type="GO" id="GO:0016020">
    <property type="term" value="C:membrane"/>
    <property type="evidence" value="ECO:0007669"/>
    <property type="project" value="UniProtKB-SubCell"/>
</dbReference>
<evidence type="ECO:0000256" key="3">
    <source>
        <dbReference type="ARBA" id="ARBA00004922"/>
    </source>
</evidence>
<comment type="cofactor">
    <cofactor evidence="1">
        <name>Mn(2+)</name>
        <dbReference type="ChEBI" id="CHEBI:29035"/>
    </cofactor>
</comment>